<dbReference type="InterPro" id="IPR009061">
    <property type="entry name" value="DNA-bd_dom_put_sf"/>
</dbReference>
<evidence type="ECO:0000313" key="4">
    <source>
        <dbReference type="Proteomes" id="UP001501866"/>
    </source>
</evidence>
<sequence length="146" mass="16055">MTQTANPCVTPRHPRHPMTKARVTGDAPSSCCVTENPQVRAASDADDAGDAEIRTSDTRGPALPLGVPMAMPTDVDPRATLRGGLPDRYLTPDDIAEMFDVPLETVYQWRKKRTGPRGFRIGKHLRYDPADIRAYVDQRKQAEAAA</sequence>
<keyword evidence="4" id="KW-1185">Reference proteome</keyword>
<feature type="region of interest" description="Disordered" evidence="1">
    <location>
        <begin position="42"/>
        <end position="77"/>
    </location>
</feature>
<dbReference type="InterPro" id="IPR041657">
    <property type="entry name" value="HTH_17"/>
</dbReference>
<accession>A0ABP6PTX9</accession>
<dbReference type="Pfam" id="PF12728">
    <property type="entry name" value="HTH_17"/>
    <property type="match status" value="1"/>
</dbReference>
<name>A0ABP6PTX9_9ACTN</name>
<dbReference type="EMBL" id="BAAAUH010000037">
    <property type="protein sequence ID" value="GAA3190460.1"/>
    <property type="molecule type" value="Genomic_DNA"/>
</dbReference>
<proteinExistence type="predicted"/>
<protein>
    <recommendedName>
        <fullName evidence="2">Helix-turn-helix domain-containing protein</fullName>
    </recommendedName>
</protein>
<feature type="domain" description="Helix-turn-helix" evidence="2">
    <location>
        <begin position="89"/>
        <end position="139"/>
    </location>
</feature>
<gene>
    <name evidence="3" type="ORF">GCM10010451_45280</name>
</gene>
<reference evidence="4" key="1">
    <citation type="journal article" date="2019" name="Int. J. Syst. Evol. Microbiol.">
        <title>The Global Catalogue of Microorganisms (GCM) 10K type strain sequencing project: providing services to taxonomists for standard genome sequencing and annotation.</title>
        <authorList>
            <consortium name="The Broad Institute Genomics Platform"/>
            <consortium name="The Broad Institute Genome Sequencing Center for Infectious Disease"/>
            <person name="Wu L."/>
            <person name="Ma J."/>
        </authorList>
    </citation>
    <scope>NUCLEOTIDE SEQUENCE [LARGE SCALE GENOMIC DNA]</scope>
    <source>
        <strain evidence="4">JCM 9095</strain>
    </source>
</reference>
<feature type="region of interest" description="Disordered" evidence="1">
    <location>
        <begin position="1"/>
        <end position="30"/>
    </location>
</feature>
<organism evidence="3 4">
    <name type="scientific">Streptomyces virens</name>
    <dbReference type="NCBI Taxonomy" id="285572"/>
    <lineage>
        <taxon>Bacteria</taxon>
        <taxon>Bacillati</taxon>
        <taxon>Actinomycetota</taxon>
        <taxon>Actinomycetes</taxon>
        <taxon>Kitasatosporales</taxon>
        <taxon>Streptomycetaceae</taxon>
        <taxon>Streptomyces</taxon>
    </lineage>
</organism>
<evidence type="ECO:0000313" key="3">
    <source>
        <dbReference type="EMBL" id="GAA3190460.1"/>
    </source>
</evidence>
<comment type="caution">
    <text evidence="3">The sequence shown here is derived from an EMBL/GenBank/DDBJ whole genome shotgun (WGS) entry which is preliminary data.</text>
</comment>
<dbReference type="Proteomes" id="UP001501866">
    <property type="component" value="Unassembled WGS sequence"/>
</dbReference>
<evidence type="ECO:0000259" key="2">
    <source>
        <dbReference type="Pfam" id="PF12728"/>
    </source>
</evidence>
<evidence type="ECO:0000256" key="1">
    <source>
        <dbReference type="SAM" id="MobiDB-lite"/>
    </source>
</evidence>
<dbReference type="SUPFAM" id="SSF46955">
    <property type="entry name" value="Putative DNA-binding domain"/>
    <property type="match status" value="1"/>
</dbReference>